<evidence type="ECO:0000256" key="10">
    <source>
        <dbReference type="PIRSR" id="PIRSR611150-1"/>
    </source>
</evidence>
<evidence type="ECO:0000256" key="8">
    <source>
        <dbReference type="ARBA" id="ARBA00023157"/>
    </source>
</evidence>
<dbReference type="OrthoDB" id="3225429at2759"/>
<dbReference type="EMBL" id="MU004239">
    <property type="protein sequence ID" value="KAF2666453.1"/>
    <property type="molecule type" value="Genomic_DNA"/>
</dbReference>
<dbReference type="InterPro" id="IPR000675">
    <property type="entry name" value="Cutinase/axe"/>
</dbReference>
<dbReference type="Gene3D" id="3.40.50.1820">
    <property type="entry name" value="alpha/beta hydrolase"/>
    <property type="match status" value="1"/>
</dbReference>
<dbReference type="SUPFAM" id="SSF53474">
    <property type="entry name" value="alpha/beta-Hydrolases"/>
    <property type="match status" value="1"/>
</dbReference>
<dbReference type="GO" id="GO:0050525">
    <property type="term" value="F:cutinase activity"/>
    <property type="evidence" value="ECO:0007669"/>
    <property type="project" value="UniProtKB-EC"/>
</dbReference>
<keyword evidence="8 11" id="KW-1015">Disulfide bond</keyword>
<dbReference type="Pfam" id="PF01083">
    <property type="entry name" value="Cutinase"/>
    <property type="match status" value="1"/>
</dbReference>
<evidence type="ECO:0000256" key="11">
    <source>
        <dbReference type="PIRSR" id="PIRSR611150-2"/>
    </source>
</evidence>
<evidence type="ECO:0000313" key="12">
    <source>
        <dbReference type="EMBL" id="KAF2666453.1"/>
    </source>
</evidence>
<feature type="active site" evidence="10">
    <location>
        <position position="161"/>
    </location>
</feature>
<keyword evidence="5" id="KW-0964">Secreted</keyword>
<dbReference type="Proteomes" id="UP000799302">
    <property type="component" value="Unassembled WGS sequence"/>
</dbReference>
<organism evidence="12 13">
    <name type="scientific">Microthyrium microscopicum</name>
    <dbReference type="NCBI Taxonomy" id="703497"/>
    <lineage>
        <taxon>Eukaryota</taxon>
        <taxon>Fungi</taxon>
        <taxon>Dikarya</taxon>
        <taxon>Ascomycota</taxon>
        <taxon>Pezizomycotina</taxon>
        <taxon>Dothideomycetes</taxon>
        <taxon>Dothideomycetes incertae sedis</taxon>
        <taxon>Microthyriales</taxon>
        <taxon>Microthyriaceae</taxon>
        <taxon>Microthyrium</taxon>
    </lineage>
</organism>
<feature type="disulfide bond" evidence="11">
    <location>
        <begin position="157"/>
        <end position="164"/>
    </location>
</feature>
<keyword evidence="4" id="KW-0719">Serine esterase</keyword>
<feature type="non-terminal residue" evidence="12">
    <location>
        <position position="195"/>
    </location>
</feature>
<evidence type="ECO:0000256" key="3">
    <source>
        <dbReference type="ARBA" id="ARBA00013095"/>
    </source>
</evidence>
<accession>A0A6A6U586</accession>
<protein>
    <recommendedName>
        <fullName evidence="3">cutinase</fullName>
        <ecNumber evidence="3">3.1.1.74</ecNumber>
    </recommendedName>
</protein>
<dbReference type="EC" id="3.1.1.74" evidence="3"/>
<dbReference type="PANTHER" id="PTHR48250:SF3">
    <property type="entry name" value="CUTINASE 1-RELATED"/>
    <property type="match status" value="1"/>
</dbReference>
<evidence type="ECO:0000256" key="7">
    <source>
        <dbReference type="ARBA" id="ARBA00022801"/>
    </source>
</evidence>
<evidence type="ECO:0000256" key="9">
    <source>
        <dbReference type="ARBA" id="ARBA00034045"/>
    </source>
</evidence>
<comment type="similarity">
    <text evidence="2">Belongs to the cutinase family.</text>
</comment>
<evidence type="ECO:0000256" key="4">
    <source>
        <dbReference type="ARBA" id="ARBA00022487"/>
    </source>
</evidence>
<evidence type="ECO:0000256" key="6">
    <source>
        <dbReference type="ARBA" id="ARBA00022729"/>
    </source>
</evidence>
<feature type="active site" description="Proton donor/acceptor" evidence="10">
    <location>
        <position position="174"/>
    </location>
</feature>
<comment type="catalytic activity">
    <reaction evidence="9">
        <text>cutin + H2O = cutin monomers.</text>
        <dbReference type="EC" id="3.1.1.74"/>
    </reaction>
</comment>
<dbReference type="InterPro" id="IPR029058">
    <property type="entry name" value="AB_hydrolase_fold"/>
</dbReference>
<proteinExistence type="inferred from homology"/>
<feature type="active site" description="Nucleophile" evidence="10">
    <location>
        <position position="106"/>
    </location>
</feature>
<feature type="disulfide bond" evidence="11">
    <location>
        <begin position="17"/>
        <end position="95"/>
    </location>
</feature>
<sequence length="195" mass="19906">LAAKGQATSNDLQNGNCKPVAFIMARGSTEQGNMGTIVGSGLCAAMKAQAPGQVACQGVGGNYKALLAPNTLPLGTDQASIDQATSVITSAMTACPQSQMVLAGYSQGSAVISQAVQALPADMKAKVMAVAFYGYTKNQQTMGMLPGFPQQNLKVFCRGDDGVCGGQLDVTAGHLAYQNDGTVGMGATFLMSKVQ</sequence>
<evidence type="ECO:0000256" key="1">
    <source>
        <dbReference type="ARBA" id="ARBA00004613"/>
    </source>
</evidence>
<keyword evidence="7" id="KW-0378">Hydrolase</keyword>
<evidence type="ECO:0000256" key="2">
    <source>
        <dbReference type="ARBA" id="ARBA00007534"/>
    </source>
</evidence>
<name>A0A6A6U586_9PEZI</name>
<evidence type="ECO:0000256" key="5">
    <source>
        <dbReference type="ARBA" id="ARBA00022525"/>
    </source>
</evidence>
<dbReference type="AlphaFoldDB" id="A0A6A6U586"/>
<reference evidence="12" key="1">
    <citation type="journal article" date="2020" name="Stud. Mycol.">
        <title>101 Dothideomycetes genomes: a test case for predicting lifestyles and emergence of pathogens.</title>
        <authorList>
            <person name="Haridas S."/>
            <person name="Albert R."/>
            <person name="Binder M."/>
            <person name="Bloem J."/>
            <person name="Labutti K."/>
            <person name="Salamov A."/>
            <person name="Andreopoulos B."/>
            <person name="Baker S."/>
            <person name="Barry K."/>
            <person name="Bills G."/>
            <person name="Bluhm B."/>
            <person name="Cannon C."/>
            <person name="Castanera R."/>
            <person name="Culley D."/>
            <person name="Daum C."/>
            <person name="Ezra D."/>
            <person name="Gonzalez J."/>
            <person name="Henrissat B."/>
            <person name="Kuo A."/>
            <person name="Liang C."/>
            <person name="Lipzen A."/>
            <person name="Lutzoni F."/>
            <person name="Magnuson J."/>
            <person name="Mondo S."/>
            <person name="Nolan M."/>
            <person name="Ohm R."/>
            <person name="Pangilinan J."/>
            <person name="Park H.-J."/>
            <person name="Ramirez L."/>
            <person name="Alfaro M."/>
            <person name="Sun H."/>
            <person name="Tritt A."/>
            <person name="Yoshinaga Y."/>
            <person name="Zwiers L.-H."/>
            <person name="Turgeon B."/>
            <person name="Goodwin S."/>
            <person name="Spatafora J."/>
            <person name="Crous P."/>
            <person name="Grigoriev I."/>
        </authorList>
    </citation>
    <scope>NUCLEOTIDE SEQUENCE</scope>
    <source>
        <strain evidence="12">CBS 115976</strain>
    </source>
</reference>
<feature type="non-terminal residue" evidence="12">
    <location>
        <position position="1"/>
    </location>
</feature>
<dbReference type="GO" id="GO:0016052">
    <property type="term" value="P:carbohydrate catabolic process"/>
    <property type="evidence" value="ECO:0007669"/>
    <property type="project" value="TreeGrafter"/>
</dbReference>
<comment type="subcellular location">
    <subcellularLocation>
        <location evidence="1">Secreted</location>
    </subcellularLocation>
</comment>
<dbReference type="GO" id="GO:0005576">
    <property type="term" value="C:extracellular region"/>
    <property type="evidence" value="ECO:0007669"/>
    <property type="project" value="UniProtKB-SubCell"/>
</dbReference>
<dbReference type="InterPro" id="IPR011150">
    <property type="entry name" value="Cutinase_monf"/>
</dbReference>
<gene>
    <name evidence="12" type="ORF">BT63DRAFT_350307</name>
</gene>
<dbReference type="SMART" id="SM01110">
    <property type="entry name" value="Cutinase"/>
    <property type="match status" value="1"/>
</dbReference>
<keyword evidence="13" id="KW-1185">Reference proteome</keyword>
<dbReference type="PANTHER" id="PTHR48250">
    <property type="entry name" value="CUTINASE 2-RELATED"/>
    <property type="match status" value="1"/>
</dbReference>
<evidence type="ECO:0000313" key="13">
    <source>
        <dbReference type="Proteomes" id="UP000799302"/>
    </source>
</evidence>
<keyword evidence="6" id="KW-0732">Signal</keyword>